<dbReference type="Proteomes" id="UP000499080">
    <property type="component" value="Unassembled WGS sequence"/>
</dbReference>
<dbReference type="PANTHER" id="PTHR19446">
    <property type="entry name" value="REVERSE TRANSCRIPTASES"/>
    <property type="match status" value="1"/>
</dbReference>
<dbReference type="SUPFAM" id="SSF56672">
    <property type="entry name" value="DNA/RNA polymerases"/>
    <property type="match status" value="1"/>
</dbReference>
<accession>A0A4Y2VQF1</accession>
<comment type="caution">
    <text evidence="1">The sequence shown here is derived from an EMBL/GenBank/DDBJ whole genome shotgun (WGS) entry which is preliminary data.</text>
</comment>
<dbReference type="GO" id="GO:0003964">
    <property type="term" value="F:RNA-directed DNA polymerase activity"/>
    <property type="evidence" value="ECO:0007669"/>
    <property type="project" value="UniProtKB-KW"/>
</dbReference>
<dbReference type="AlphaFoldDB" id="A0A4Y2VQF1"/>
<reference evidence="1 2" key="1">
    <citation type="journal article" date="2019" name="Sci. Rep.">
        <title>Orb-weaving spider Araneus ventricosus genome elucidates the spidroin gene catalogue.</title>
        <authorList>
            <person name="Kono N."/>
            <person name="Nakamura H."/>
            <person name="Ohtoshi R."/>
            <person name="Moran D.A.P."/>
            <person name="Shinohara A."/>
            <person name="Yoshida Y."/>
            <person name="Fujiwara M."/>
            <person name="Mori M."/>
            <person name="Tomita M."/>
            <person name="Arakawa K."/>
        </authorList>
    </citation>
    <scope>NUCLEOTIDE SEQUENCE [LARGE SCALE GENOMIC DNA]</scope>
</reference>
<gene>
    <name evidence="1" type="primary">jockeypol_7</name>
    <name evidence="1" type="ORF">AVEN_57082_1</name>
</gene>
<keyword evidence="1" id="KW-0808">Transferase</keyword>
<dbReference type="InterPro" id="IPR043502">
    <property type="entry name" value="DNA/RNA_pol_sf"/>
</dbReference>
<dbReference type="EMBL" id="BGPR01050374">
    <property type="protein sequence ID" value="GBO27379.1"/>
    <property type="molecule type" value="Genomic_DNA"/>
</dbReference>
<keyword evidence="1" id="KW-0548">Nucleotidyltransferase</keyword>
<sequence length="275" mass="31494">NTKINWNEFRNHLANCNIPNPNGIKSPADIDFFVENYENAIIEAKIAASNPITSNQIYIDPRIRKLNSERSFARRMSQKYRIPALKSIANKLNKQTNKLNDKIENENYVNTLINVNTDDGSFWNFVRPFKRKFKNIPTLKGPANIVQTDTEKANCLADSLEKQFQLNDVHRVDTEHLVNDTVRDFINSVPHKFNDIKPVNPIEITNYINKLKKKKSPGIDGISNKAIQNLPTQYFSFLAKLIENIMIFGYFPTRWKTAAVIPILKPGKDPTVPGP</sequence>
<protein>
    <submittedName>
        <fullName evidence="1">RNA-directed DNA polymerase from mobile element jockey</fullName>
    </submittedName>
</protein>
<evidence type="ECO:0000313" key="1">
    <source>
        <dbReference type="EMBL" id="GBO27379.1"/>
    </source>
</evidence>
<keyword evidence="2" id="KW-1185">Reference proteome</keyword>
<keyword evidence="1" id="KW-0695">RNA-directed DNA polymerase</keyword>
<organism evidence="1 2">
    <name type="scientific">Araneus ventricosus</name>
    <name type="common">Orbweaver spider</name>
    <name type="synonym">Epeira ventricosa</name>
    <dbReference type="NCBI Taxonomy" id="182803"/>
    <lineage>
        <taxon>Eukaryota</taxon>
        <taxon>Metazoa</taxon>
        <taxon>Ecdysozoa</taxon>
        <taxon>Arthropoda</taxon>
        <taxon>Chelicerata</taxon>
        <taxon>Arachnida</taxon>
        <taxon>Araneae</taxon>
        <taxon>Araneomorphae</taxon>
        <taxon>Entelegynae</taxon>
        <taxon>Araneoidea</taxon>
        <taxon>Araneidae</taxon>
        <taxon>Araneus</taxon>
    </lineage>
</organism>
<evidence type="ECO:0000313" key="2">
    <source>
        <dbReference type="Proteomes" id="UP000499080"/>
    </source>
</evidence>
<dbReference type="OrthoDB" id="410155at2759"/>
<proteinExistence type="predicted"/>
<name>A0A4Y2VQF1_ARAVE</name>
<feature type="non-terminal residue" evidence="1">
    <location>
        <position position="1"/>
    </location>
</feature>